<dbReference type="AlphaFoldDB" id="A0A0K2UNL7"/>
<accession>A0A0K2UNL7</accession>
<evidence type="ECO:0000313" key="2">
    <source>
        <dbReference type="EMBL" id="CDW39482.1"/>
    </source>
</evidence>
<organism evidence="2">
    <name type="scientific">Lepeophtheirus salmonis</name>
    <name type="common">Salmon louse</name>
    <name type="synonym">Caligus salmonis</name>
    <dbReference type="NCBI Taxonomy" id="72036"/>
    <lineage>
        <taxon>Eukaryota</taxon>
        <taxon>Metazoa</taxon>
        <taxon>Ecdysozoa</taxon>
        <taxon>Arthropoda</taxon>
        <taxon>Crustacea</taxon>
        <taxon>Multicrustacea</taxon>
        <taxon>Hexanauplia</taxon>
        <taxon>Copepoda</taxon>
        <taxon>Siphonostomatoida</taxon>
        <taxon>Caligidae</taxon>
        <taxon>Lepeophtheirus</taxon>
    </lineage>
</organism>
<dbReference type="EMBL" id="HACA01022121">
    <property type="protein sequence ID" value="CDW39482.1"/>
    <property type="molecule type" value="Transcribed_RNA"/>
</dbReference>
<reference evidence="2" key="1">
    <citation type="submission" date="2014-05" db="EMBL/GenBank/DDBJ databases">
        <authorList>
            <person name="Chronopoulou M."/>
        </authorList>
    </citation>
    <scope>NUCLEOTIDE SEQUENCE</scope>
    <source>
        <tissue evidence="2">Whole organism</tissue>
    </source>
</reference>
<proteinExistence type="predicted"/>
<feature type="compositionally biased region" description="Polar residues" evidence="1">
    <location>
        <begin position="86"/>
        <end position="110"/>
    </location>
</feature>
<evidence type="ECO:0000256" key="1">
    <source>
        <dbReference type="SAM" id="MobiDB-lite"/>
    </source>
</evidence>
<name>A0A0K2UNL7_LEPSM</name>
<feature type="region of interest" description="Disordered" evidence="1">
    <location>
        <begin position="86"/>
        <end position="114"/>
    </location>
</feature>
<protein>
    <submittedName>
        <fullName evidence="2">Uncharacterized protein</fullName>
    </submittedName>
</protein>
<sequence length="155" mass="16300">MYGVSPSLLATNSSKRSTILIQVIFDRGESFNLVSTLWCLRVNEVINLSLLEGSTVAVVTLGPGWTSETVPFLLFPDVIEAATTASSSGINESRSTPLAASSNNFRSSGSGWSGAEVDTTALSSLVGSLPCGRSPIIRFITLILSNKSKLSVLTS</sequence>